<dbReference type="InterPro" id="IPR036259">
    <property type="entry name" value="MFS_trans_sf"/>
</dbReference>
<evidence type="ECO:0000313" key="9">
    <source>
        <dbReference type="Proteomes" id="UP000199245"/>
    </source>
</evidence>
<reference evidence="8 9" key="1">
    <citation type="submission" date="2016-10" db="EMBL/GenBank/DDBJ databases">
        <authorList>
            <person name="de Groot N.N."/>
        </authorList>
    </citation>
    <scope>NUCLEOTIDE SEQUENCE [LARGE SCALE GENOMIC DNA]</scope>
    <source>
        <strain evidence="8 9">R5</strain>
    </source>
</reference>
<gene>
    <name evidence="8" type="ORF">SAMN05216337_107421</name>
</gene>
<dbReference type="Pfam" id="PF07690">
    <property type="entry name" value="MFS_1"/>
    <property type="match status" value="1"/>
</dbReference>
<feature type="transmembrane region" description="Helical" evidence="6">
    <location>
        <begin position="110"/>
        <end position="129"/>
    </location>
</feature>
<feature type="transmembrane region" description="Helical" evidence="6">
    <location>
        <begin position="136"/>
        <end position="156"/>
    </location>
</feature>
<name>A0A1G7P0G9_9BRAD</name>
<feature type="transmembrane region" description="Helical" evidence="6">
    <location>
        <begin position="249"/>
        <end position="271"/>
    </location>
</feature>
<evidence type="ECO:0000256" key="1">
    <source>
        <dbReference type="ARBA" id="ARBA00004651"/>
    </source>
</evidence>
<feature type="transmembrane region" description="Helical" evidence="6">
    <location>
        <begin position="375"/>
        <end position="398"/>
    </location>
</feature>
<sequence>MQISVAWRLTGRVFFPFAAGYYLSYLFRTINALIASRLSSDTGLGTADLGLLTSVYFLVLAAVQIPVGILLDRFGPRRVQSALLLLAAMGAGLFAVSTGFRSFLIARAMIGLGVAAALTAGLKSIVLWFPKERSALLNGYMVMLGSLGAVTATAPAEHLLTLMGWRQLFEVLAAASGATAMLIYVVVPERAVVPSTPSMSANLSAVFSDKRFWRIAPLSAACVGSAWSLQGLWASPWLMDVEGLDRASLVGQLFIMSIVLSGGAWLFGTIVHYIKRRGLGAETILAAVAILFITAELTLVLRVPLPSILPWSVLAIVGTATVVSFAVIADYYPPELAGRANGALNVLHFGWAFLAQYATGLVLEQWSINDGHRTVQAYQVAFGLNVALQIAALAWFALPWRRSFVSWMRSIPFFMPAIVSTAVDSAGLYENSVILLPADDDAEW</sequence>
<keyword evidence="5 6" id="KW-0472">Membrane</keyword>
<dbReference type="AlphaFoldDB" id="A0A1G7P0G9"/>
<dbReference type="RefSeq" id="WP_092090262.1">
    <property type="nucleotide sequence ID" value="NZ_FMZW01000074.1"/>
</dbReference>
<dbReference type="SUPFAM" id="SSF103473">
    <property type="entry name" value="MFS general substrate transporter"/>
    <property type="match status" value="1"/>
</dbReference>
<feature type="transmembrane region" description="Helical" evidence="6">
    <location>
        <begin position="283"/>
        <end position="305"/>
    </location>
</feature>
<feature type="transmembrane region" description="Helical" evidence="6">
    <location>
        <begin position="12"/>
        <end position="30"/>
    </location>
</feature>
<dbReference type="PROSITE" id="PS50850">
    <property type="entry name" value="MFS"/>
    <property type="match status" value="1"/>
</dbReference>
<feature type="domain" description="Major facilitator superfamily (MFS) profile" evidence="7">
    <location>
        <begin position="13"/>
        <end position="402"/>
    </location>
</feature>
<evidence type="ECO:0000256" key="6">
    <source>
        <dbReference type="SAM" id="Phobius"/>
    </source>
</evidence>
<dbReference type="PANTHER" id="PTHR43124:SF3">
    <property type="entry name" value="CHLORAMPHENICOL EFFLUX PUMP RV0191"/>
    <property type="match status" value="1"/>
</dbReference>
<feature type="transmembrane region" description="Helical" evidence="6">
    <location>
        <begin position="83"/>
        <end position="104"/>
    </location>
</feature>
<dbReference type="Gene3D" id="1.20.1250.20">
    <property type="entry name" value="MFS general substrate transporter like domains"/>
    <property type="match status" value="1"/>
</dbReference>
<keyword evidence="4 6" id="KW-1133">Transmembrane helix</keyword>
<evidence type="ECO:0000259" key="7">
    <source>
        <dbReference type="PROSITE" id="PS50850"/>
    </source>
</evidence>
<accession>A0A1G7P0G9</accession>
<dbReference type="Proteomes" id="UP000199245">
    <property type="component" value="Unassembled WGS sequence"/>
</dbReference>
<keyword evidence="2" id="KW-1003">Cell membrane</keyword>
<feature type="transmembrane region" description="Helical" evidence="6">
    <location>
        <begin position="50"/>
        <end position="71"/>
    </location>
</feature>
<evidence type="ECO:0000256" key="2">
    <source>
        <dbReference type="ARBA" id="ARBA00022475"/>
    </source>
</evidence>
<dbReference type="GO" id="GO:0005886">
    <property type="term" value="C:plasma membrane"/>
    <property type="evidence" value="ECO:0007669"/>
    <property type="project" value="UniProtKB-SubCell"/>
</dbReference>
<dbReference type="InterPro" id="IPR020846">
    <property type="entry name" value="MFS_dom"/>
</dbReference>
<dbReference type="InterPro" id="IPR050189">
    <property type="entry name" value="MFS_Efflux_Transporters"/>
</dbReference>
<evidence type="ECO:0000256" key="4">
    <source>
        <dbReference type="ARBA" id="ARBA00022989"/>
    </source>
</evidence>
<feature type="transmembrane region" description="Helical" evidence="6">
    <location>
        <begin position="344"/>
        <end position="363"/>
    </location>
</feature>
<protein>
    <submittedName>
        <fullName evidence="8">Major Facilitator Superfamily protein</fullName>
    </submittedName>
</protein>
<comment type="subcellular location">
    <subcellularLocation>
        <location evidence="1">Cell membrane</location>
        <topology evidence="1">Multi-pass membrane protein</topology>
    </subcellularLocation>
</comment>
<dbReference type="PANTHER" id="PTHR43124">
    <property type="entry name" value="PURINE EFFLUX PUMP PBUE"/>
    <property type="match status" value="1"/>
</dbReference>
<feature type="transmembrane region" description="Helical" evidence="6">
    <location>
        <begin position="212"/>
        <end position="229"/>
    </location>
</feature>
<dbReference type="InterPro" id="IPR011701">
    <property type="entry name" value="MFS"/>
</dbReference>
<feature type="transmembrane region" description="Helical" evidence="6">
    <location>
        <begin position="168"/>
        <end position="187"/>
    </location>
</feature>
<evidence type="ECO:0000256" key="5">
    <source>
        <dbReference type="ARBA" id="ARBA00023136"/>
    </source>
</evidence>
<dbReference type="EMBL" id="FMZW01000074">
    <property type="protein sequence ID" value="SDF79796.1"/>
    <property type="molecule type" value="Genomic_DNA"/>
</dbReference>
<keyword evidence="3 6" id="KW-0812">Transmembrane</keyword>
<evidence type="ECO:0000313" key="8">
    <source>
        <dbReference type="EMBL" id="SDF79796.1"/>
    </source>
</evidence>
<feature type="transmembrane region" description="Helical" evidence="6">
    <location>
        <begin position="311"/>
        <end position="332"/>
    </location>
</feature>
<evidence type="ECO:0000256" key="3">
    <source>
        <dbReference type="ARBA" id="ARBA00022692"/>
    </source>
</evidence>
<organism evidence="8 9">
    <name type="scientific">Bradyrhizobium brasilense</name>
    <dbReference type="NCBI Taxonomy" id="1419277"/>
    <lineage>
        <taxon>Bacteria</taxon>
        <taxon>Pseudomonadati</taxon>
        <taxon>Pseudomonadota</taxon>
        <taxon>Alphaproteobacteria</taxon>
        <taxon>Hyphomicrobiales</taxon>
        <taxon>Nitrobacteraceae</taxon>
        <taxon>Bradyrhizobium</taxon>
    </lineage>
</organism>
<proteinExistence type="predicted"/>
<dbReference type="GO" id="GO:0022857">
    <property type="term" value="F:transmembrane transporter activity"/>
    <property type="evidence" value="ECO:0007669"/>
    <property type="project" value="InterPro"/>
</dbReference>